<keyword evidence="5" id="KW-1185">Reference proteome</keyword>
<evidence type="ECO:0000313" key="5">
    <source>
        <dbReference type="Proteomes" id="UP000015453"/>
    </source>
</evidence>
<dbReference type="Proteomes" id="UP000015453">
    <property type="component" value="Unassembled WGS sequence"/>
</dbReference>
<dbReference type="PANTHER" id="PTHR46128">
    <property type="entry name" value="MITOCHONDRIAL GROUP I INTRON SPLICING FACTOR CCM1"/>
    <property type="match status" value="1"/>
</dbReference>
<dbReference type="PROSITE" id="PS51375">
    <property type="entry name" value="PPR"/>
    <property type="match status" value="5"/>
</dbReference>
<feature type="repeat" description="PPR" evidence="3">
    <location>
        <begin position="66"/>
        <end position="101"/>
    </location>
</feature>
<dbReference type="EMBL" id="AUSU01004331">
    <property type="protein sequence ID" value="EPS65279.1"/>
    <property type="molecule type" value="Genomic_DNA"/>
</dbReference>
<gene>
    <name evidence="4" type="ORF">M569_09507</name>
</gene>
<evidence type="ECO:0000313" key="4">
    <source>
        <dbReference type="EMBL" id="EPS65279.1"/>
    </source>
</evidence>
<organism evidence="4 5">
    <name type="scientific">Genlisea aurea</name>
    <dbReference type="NCBI Taxonomy" id="192259"/>
    <lineage>
        <taxon>Eukaryota</taxon>
        <taxon>Viridiplantae</taxon>
        <taxon>Streptophyta</taxon>
        <taxon>Embryophyta</taxon>
        <taxon>Tracheophyta</taxon>
        <taxon>Spermatophyta</taxon>
        <taxon>Magnoliopsida</taxon>
        <taxon>eudicotyledons</taxon>
        <taxon>Gunneridae</taxon>
        <taxon>Pentapetalae</taxon>
        <taxon>asterids</taxon>
        <taxon>lamiids</taxon>
        <taxon>Lamiales</taxon>
        <taxon>Lentibulariaceae</taxon>
        <taxon>Genlisea</taxon>
    </lineage>
</organism>
<dbReference type="OrthoDB" id="185373at2759"/>
<keyword evidence="2" id="KW-0677">Repeat</keyword>
<dbReference type="Pfam" id="PF13041">
    <property type="entry name" value="PPR_2"/>
    <property type="match status" value="1"/>
</dbReference>
<protein>
    <recommendedName>
        <fullName evidence="6">Pentacotripeptide-repeat region of PRORP domain-containing protein</fullName>
    </recommendedName>
</protein>
<comment type="caution">
    <text evidence="4">The sequence shown here is derived from an EMBL/GenBank/DDBJ whole genome shotgun (WGS) entry which is preliminary data.</text>
</comment>
<dbReference type="Pfam" id="PF01535">
    <property type="entry name" value="PPR"/>
    <property type="match status" value="2"/>
</dbReference>
<proteinExistence type="inferred from homology"/>
<dbReference type="Gene3D" id="1.25.40.10">
    <property type="entry name" value="Tetratricopeptide repeat domain"/>
    <property type="match status" value="4"/>
</dbReference>
<accession>S8CE88</accession>
<dbReference type="InterPro" id="IPR002885">
    <property type="entry name" value="PPR_rpt"/>
</dbReference>
<evidence type="ECO:0000256" key="2">
    <source>
        <dbReference type="ARBA" id="ARBA00022737"/>
    </source>
</evidence>
<feature type="repeat" description="PPR" evidence="3">
    <location>
        <begin position="236"/>
        <end position="273"/>
    </location>
</feature>
<dbReference type="InterPro" id="IPR011990">
    <property type="entry name" value="TPR-like_helical_dom_sf"/>
</dbReference>
<dbReference type="InterPro" id="IPR050872">
    <property type="entry name" value="PPR_P_subfamily"/>
</dbReference>
<dbReference type="AlphaFoldDB" id="S8CE88"/>
<dbReference type="PANTHER" id="PTHR46128:SF211">
    <property type="entry name" value="PENTACOTRIPEPTIDE-REPEAT REGION OF PRORP DOMAIN-CONTAINING PROTEIN"/>
    <property type="match status" value="1"/>
</dbReference>
<dbReference type="NCBIfam" id="TIGR00756">
    <property type="entry name" value="PPR"/>
    <property type="match status" value="1"/>
</dbReference>
<reference evidence="4 5" key="1">
    <citation type="journal article" date="2013" name="BMC Genomics">
        <title>The miniature genome of a carnivorous plant Genlisea aurea contains a low number of genes and short non-coding sequences.</title>
        <authorList>
            <person name="Leushkin E.V."/>
            <person name="Sutormin R.A."/>
            <person name="Nabieva E.R."/>
            <person name="Penin A.A."/>
            <person name="Kondrashov A.S."/>
            <person name="Logacheva M.D."/>
        </authorList>
    </citation>
    <scope>NUCLEOTIDE SEQUENCE [LARGE SCALE GENOMIC DNA]</scope>
</reference>
<evidence type="ECO:0008006" key="6">
    <source>
        <dbReference type="Google" id="ProtNLM"/>
    </source>
</evidence>
<evidence type="ECO:0000256" key="3">
    <source>
        <dbReference type="PROSITE-ProRule" id="PRU00708"/>
    </source>
</evidence>
<feature type="repeat" description="PPR" evidence="3">
    <location>
        <begin position="137"/>
        <end position="171"/>
    </location>
</feature>
<evidence type="ECO:0000256" key="1">
    <source>
        <dbReference type="ARBA" id="ARBA00007626"/>
    </source>
</evidence>
<sequence>MILKLGIARQVDEMEAFCNEMVRLKFNCNIIYDSLSNVIHSLIRSSRLTEALRILYVMNCNGFKATLGLFNLLMDSVVAERRGFEDALFVYKEMVRSQVLPNVDTLNCLIIALFESGRVDAALDQFRRFRKKGCSPNIQTFEIVITRLAAKNLFRESVAILQEMKDSGMIPTYGICSALIRCLCDHLRVDSEIEVLDGMMDSGTFSALVLCSCEAGNAASALSLFRHMVSKDWVLDPVSYSQFVRCLSEEGKSFFIEEAYGVFLYMSHKGCRLDDSSLSTLIRSMCTFGDVKNAMKLLFWTDASDSESIFIANNNLLRRLLSDSNREIYVRVMLSRMIVSGSTFESETRRNLIRWLSSSRRRATESAYVFSSTMRDDESFVPDSETLDRLLSCLCESRRVESFVRCVRERGSRFEALDRDAYRVIIDRLWRGGYERESRFFVELMLEKHLIPDIPMHQLVVKRRVDDEIGFILEEGLKV</sequence>
<feature type="repeat" description="PPR" evidence="3">
    <location>
        <begin position="102"/>
        <end position="136"/>
    </location>
</feature>
<feature type="repeat" description="PPR" evidence="3">
    <location>
        <begin position="201"/>
        <end position="235"/>
    </location>
</feature>
<comment type="similarity">
    <text evidence="1">Belongs to the PPR family. P subfamily.</text>
</comment>
<name>S8CE88_9LAMI</name>